<accession>A0A7C8Z334</accession>
<evidence type="ECO:0008006" key="3">
    <source>
        <dbReference type="Google" id="ProtNLM"/>
    </source>
</evidence>
<organism evidence="2">
    <name type="scientific">Opuntia streptacantha</name>
    <name type="common">Prickly pear cactus</name>
    <name type="synonym">Opuntia cardona</name>
    <dbReference type="NCBI Taxonomy" id="393608"/>
    <lineage>
        <taxon>Eukaryota</taxon>
        <taxon>Viridiplantae</taxon>
        <taxon>Streptophyta</taxon>
        <taxon>Embryophyta</taxon>
        <taxon>Tracheophyta</taxon>
        <taxon>Spermatophyta</taxon>
        <taxon>Magnoliopsida</taxon>
        <taxon>eudicotyledons</taxon>
        <taxon>Gunneridae</taxon>
        <taxon>Pentapetalae</taxon>
        <taxon>Caryophyllales</taxon>
        <taxon>Cactineae</taxon>
        <taxon>Cactaceae</taxon>
        <taxon>Opuntioideae</taxon>
        <taxon>Opuntia</taxon>
    </lineage>
</organism>
<feature type="chain" id="PRO_5027633155" description="Plant basic secretory protein (BSP) family protein" evidence="1">
    <location>
        <begin position="25"/>
        <end position="231"/>
    </location>
</feature>
<dbReference type="PANTHER" id="PTHR33321:SF12">
    <property type="entry name" value="PLANT BASIC SECRETORY PROTEIN (BSP) FAMILY PROTEIN"/>
    <property type="match status" value="1"/>
</dbReference>
<feature type="signal peptide" evidence="1">
    <location>
        <begin position="1"/>
        <end position="24"/>
    </location>
</feature>
<name>A0A7C8Z334_OPUST</name>
<dbReference type="Pfam" id="PF04450">
    <property type="entry name" value="BSP"/>
    <property type="match status" value="1"/>
</dbReference>
<evidence type="ECO:0000256" key="1">
    <source>
        <dbReference type="SAM" id="SignalP"/>
    </source>
</evidence>
<sequence length="231" mass="25585">MAKPALISLFLFLMITAISQEILAVDYSFVNDAGTTPGGTVFATQIGEDYAQEVLPKATDFIWQTFQETSDADRKPLNQVTLVLEPSLSYPAQTLNNQIQFNAEYLAGYSGSDLKNEFTGIVYHEMTHVWQWNGNGQARGGLIEGIADFIRLKAGLAPSTWGPPGSGTNWDDGYGTTARFLDYCESLMPGFVAQLNRKMRDGYSDAFFQDLLGKPVDQLWSDYKAQYGNTN</sequence>
<evidence type="ECO:0000313" key="2">
    <source>
        <dbReference type="EMBL" id="MBA4632393.1"/>
    </source>
</evidence>
<dbReference type="EMBL" id="GISG01082285">
    <property type="protein sequence ID" value="MBA4632393.1"/>
    <property type="molecule type" value="Transcribed_RNA"/>
</dbReference>
<reference evidence="2" key="2">
    <citation type="submission" date="2020-07" db="EMBL/GenBank/DDBJ databases">
        <authorList>
            <person name="Vera ALvarez R."/>
            <person name="Arias-Moreno D.M."/>
            <person name="Jimenez-Jacinto V."/>
            <person name="Jimenez-Bremont J.F."/>
            <person name="Swaminathan K."/>
            <person name="Moose S.P."/>
            <person name="Guerrero-Gonzalez M.L."/>
            <person name="Marino-Ramirez L."/>
            <person name="Landsman D."/>
            <person name="Rodriguez-Kessler M."/>
            <person name="Delgado-Sanchez P."/>
        </authorList>
    </citation>
    <scope>NUCLEOTIDE SEQUENCE</scope>
    <source>
        <tissue evidence="2">Cladode</tissue>
    </source>
</reference>
<proteinExistence type="predicted"/>
<protein>
    <recommendedName>
        <fullName evidence="3">Plant basic secretory protein (BSP) family protein</fullName>
    </recommendedName>
</protein>
<dbReference type="AlphaFoldDB" id="A0A7C8Z334"/>
<dbReference type="InterPro" id="IPR007541">
    <property type="entry name" value="Uncharacterised_BSP"/>
</dbReference>
<dbReference type="PANTHER" id="PTHR33321">
    <property type="match status" value="1"/>
</dbReference>
<reference evidence="2" key="1">
    <citation type="journal article" date="2013" name="J. Plant Res.">
        <title>Effect of fungi and light on seed germination of three Opuntia species from semiarid lands of central Mexico.</title>
        <authorList>
            <person name="Delgado-Sanchez P."/>
            <person name="Jimenez-Bremont J.F."/>
            <person name="Guerrero-Gonzalez Mde L."/>
            <person name="Flores J."/>
        </authorList>
    </citation>
    <scope>NUCLEOTIDE SEQUENCE</scope>
    <source>
        <tissue evidence="2">Cladode</tissue>
    </source>
</reference>
<keyword evidence="1" id="KW-0732">Signal</keyword>